<protein>
    <recommendedName>
        <fullName evidence="4">Exo-alpha-sialidase</fullName>
    </recommendedName>
</protein>
<dbReference type="EMBL" id="WSFT01000053">
    <property type="protein sequence ID" value="MBS4539583.1"/>
    <property type="molecule type" value="Genomic_DNA"/>
</dbReference>
<dbReference type="InterPro" id="IPR052025">
    <property type="entry name" value="Xyloglucanase_GH74"/>
</dbReference>
<keyword evidence="1" id="KW-0472">Membrane</keyword>
<evidence type="ECO:0000256" key="1">
    <source>
        <dbReference type="SAM" id="Phobius"/>
    </source>
</evidence>
<dbReference type="AlphaFoldDB" id="A0A942UUZ0"/>
<dbReference type="SUPFAM" id="SSF110296">
    <property type="entry name" value="Oligoxyloglucan reducing end-specific cellobiohydrolase"/>
    <property type="match status" value="1"/>
</dbReference>
<organism evidence="2 3">
    <name type="scientific">Anaeromonas frigoriresistens</name>
    <dbReference type="NCBI Taxonomy" id="2683708"/>
    <lineage>
        <taxon>Bacteria</taxon>
        <taxon>Bacillati</taxon>
        <taxon>Bacillota</taxon>
        <taxon>Tissierellia</taxon>
        <taxon>Tissierellales</taxon>
        <taxon>Thermohalobacteraceae</taxon>
        <taxon>Anaeromonas</taxon>
    </lineage>
</organism>
<evidence type="ECO:0008006" key="4">
    <source>
        <dbReference type="Google" id="ProtNLM"/>
    </source>
</evidence>
<dbReference type="PANTHER" id="PTHR43739">
    <property type="entry name" value="XYLOGLUCANASE (EUROFUNG)"/>
    <property type="match status" value="1"/>
</dbReference>
<keyword evidence="3" id="KW-1185">Reference proteome</keyword>
<accession>A0A942UUZ0</accession>
<dbReference type="GO" id="GO:0010411">
    <property type="term" value="P:xyloglucan metabolic process"/>
    <property type="evidence" value="ECO:0007669"/>
    <property type="project" value="TreeGrafter"/>
</dbReference>
<dbReference type="CDD" id="cd15482">
    <property type="entry name" value="Sialidase_non-viral"/>
    <property type="match status" value="1"/>
</dbReference>
<evidence type="ECO:0000313" key="2">
    <source>
        <dbReference type="EMBL" id="MBS4539583.1"/>
    </source>
</evidence>
<gene>
    <name evidence="2" type="ORF">GOQ27_14005</name>
</gene>
<feature type="transmembrane region" description="Helical" evidence="1">
    <location>
        <begin position="7"/>
        <end position="28"/>
    </location>
</feature>
<reference evidence="2" key="1">
    <citation type="submission" date="2019-12" db="EMBL/GenBank/DDBJ databases">
        <title>Clostridiaceae gen. nov. sp. nov., isolated from sediment in Xinjiang, China.</title>
        <authorList>
            <person name="Zhang R."/>
        </authorList>
    </citation>
    <scope>NUCLEOTIDE SEQUENCE</scope>
    <source>
        <strain evidence="2">D2Q-11</strain>
    </source>
</reference>
<dbReference type="PANTHER" id="PTHR43739:SF5">
    <property type="entry name" value="EXO-ALPHA-SIALIDASE"/>
    <property type="match status" value="1"/>
</dbReference>
<name>A0A942UUZ0_9FIRM</name>
<sequence length="434" mass="50493">MEQKKKIYKIGLIIFITIAIISIGYYSYYKYQQNKLVYQPPEGFTVETDTSDITKVGEKWLEEYIKQYQRDYVPRKKKITEYTVDSIEIKEDNIVQITFDIVPKEIDEMTASNWNGVIEDNKIRSQWVLWFEEGSYTDGDFIYTLSKLQRPAGYDLEKYNTSGEKEKDEYEQEYIAEIPYEKEQYTYKIEDGICYVSYDEGSSWKEVPILLETLVKVGDGREHYNKLQEGSYIITPEKTAFVYGGNRESNLKIIYSEDRGNTWQTSVINQTLKSNRVKFVSFPTPTTGYVIATGERTMSQEMQTIYKTKDGGITWTKVGNGPWTWLLHSVGFIDENIGFIIYQETNFYRTEDGGKTFEPIILPVHEVEYMDNTYEPFIQPETPYMEDGELFLLVGQGPEGDIMGGRVKAKYKSEDKGKTWNFVELVEPPSDEIG</sequence>
<dbReference type="Proteomes" id="UP000724672">
    <property type="component" value="Unassembled WGS sequence"/>
</dbReference>
<dbReference type="InterPro" id="IPR015943">
    <property type="entry name" value="WD40/YVTN_repeat-like_dom_sf"/>
</dbReference>
<comment type="caution">
    <text evidence="2">The sequence shown here is derived from an EMBL/GenBank/DDBJ whole genome shotgun (WGS) entry which is preliminary data.</text>
</comment>
<keyword evidence="1" id="KW-0812">Transmembrane</keyword>
<dbReference type="Gene3D" id="2.130.10.10">
    <property type="entry name" value="YVTN repeat-like/Quinoprotein amine dehydrogenase"/>
    <property type="match status" value="1"/>
</dbReference>
<dbReference type="RefSeq" id="WP_203367508.1">
    <property type="nucleotide sequence ID" value="NZ_WSFT01000053.1"/>
</dbReference>
<evidence type="ECO:0000313" key="3">
    <source>
        <dbReference type="Proteomes" id="UP000724672"/>
    </source>
</evidence>
<keyword evidence="1" id="KW-1133">Transmembrane helix</keyword>
<proteinExistence type="predicted"/>